<evidence type="ECO:0000256" key="1">
    <source>
        <dbReference type="SAM" id="Phobius"/>
    </source>
</evidence>
<accession>A0A381S6J6</accession>
<name>A0A381S6J6_9ZZZZ</name>
<feature type="transmembrane region" description="Helical" evidence="1">
    <location>
        <begin position="34"/>
        <end position="52"/>
    </location>
</feature>
<dbReference type="AlphaFoldDB" id="A0A381S6J6"/>
<keyword evidence="1" id="KW-1133">Transmembrane helix</keyword>
<proteinExistence type="predicted"/>
<feature type="transmembrane region" description="Helical" evidence="1">
    <location>
        <begin position="7"/>
        <end position="28"/>
    </location>
</feature>
<gene>
    <name evidence="2" type="ORF">METZ01_LOCUS51785</name>
</gene>
<organism evidence="2">
    <name type="scientific">marine metagenome</name>
    <dbReference type="NCBI Taxonomy" id="408172"/>
    <lineage>
        <taxon>unclassified sequences</taxon>
        <taxon>metagenomes</taxon>
        <taxon>ecological metagenomes</taxon>
    </lineage>
</organism>
<protein>
    <submittedName>
        <fullName evidence="2">Uncharacterized protein</fullName>
    </submittedName>
</protein>
<keyword evidence="1" id="KW-0812">Transmembrane</keyword>
<sequence>MKMLTPIVILCASIAFNTLAVLMILDIIDHFIDPYIILGIGLLLFISTLFFIKR</sequence>
<reference evidence="2" key="1">
    <citation type="submission" date="2018-05" db="EMBL/GenBank/DDBJ databases">
        <authorList>
            <person name="Lanie J.A."/>
            <person name="Ng W.-L."/>
            <person name="Kazmierczak K.M."/>
            <person name="Andrzejewski T.M."/>
            <person name="Davidsen T.M."/>
            <person name="Wayne K.J."/>
            <person name="Tettelin H."/>
            <person name="Glass J.I."/>
            <person name="Rusch D."/>
            <person name="Podicherti R."/>
            <person name="Tsui H.-C.T."/>
            <person name="Winkler M.E."/>
        </authorList>
    </citation>
    <scope>NUCLEOTIDE SEQUENCE</scope>
</reference>
<dbReference type="EMBL" id="UINC01002652">
    <property type="protein sequence ID" value="SUZ98931.1"/>
    <property type="molecule type" value="Genomic_DNA"/>
</dbReference>
<keyword evidence="1" id="KW-0472">Membrane</keyword>
<evidence type="ECO:0000313" key="2">
    <source>
        <dbReference type="EMBL" id="SUZ98931.1"/>
    </source>
</evidence>